<dbReference type="Pfam" id="PF25019">
    <property type="entry name" value="LRR_R13L1-DRL21"/>
    <property type="match status" value="1"/>
</dbReference>
<dbReference type="PANTHER" id="PTHR47186">
    <property type="entry name" value="LEUCINE-RICH REPEAT-CONTAINING PROTEIN 57"/>
    <property type="match status" value="1"/>
</dbReference>
<sequence length="660" mass="74932">MYLLDFERSENGEILMFKIHDLMHDMAQQASGKEIFIADSATMDLDKKTCHLCDSAPYDRTKDFITATTAKIRSYAQCGDRFGDAQFPMRALLANWRSLRVLDLGDFRITYLPNAIGELLHLRWLNLDDNQELKKLPKSLTKLINLQTLSVERCSKLEELPEDFSKLINLRTLYVPHDKEGGLRYMPLGMEKMASLTRLNEFVLGQRKSSMKGEVRLEDLRVPRNLRDSVEICISPNYKHSKEYGGGGGYLCNTKYLKSISMEWPEEYEEEMTGNDDVLEDLQPHSNLKELIITNYPSNTDGAATTIAASFSTAVEITDSSIFFPSLENLELVNMPKLRGWWRRSSRPGMRDGEIAGGQRRLLFPRLSRVTMAYCPNLRSIPLGPAVETLFLEYSGIMEEDEDQKVVGDFERNENGEILMFRIHDLMHDMAQQASGKEIFVADSATMDLDKKTRYKRMDNDDVLGDLQPHSNLKELIIANYPRSTIPRWAREDRLTTFLPNLAKVCLEDCNGLKELPWLGKLQRLKTLQLYRLENLEYMENKTRGTNIGSNSDGASTTIAASSSTAVEIILRGWWRRSSRPGMKDGEIAGGQRLLLFPRLSRVTMAYCPNLRSIPLGPAVETLFLEYSGIMEEDENQKVVGGFSSNDSGNSGSNDPKSKK</sequence>
<gene>
    <name evidence="5" type="ORF">Cgig2_001839</name>
</gene>
<dbReference type="EMBL" id="JAKOGI010000511">
    <property type="protein sequence ID" value="KAJ8433910.1"/>
    <property type="molecule type" value="Genomic_DNA"/>
</dbReference>
<dbReference type="Gene3D" id="3.80.10.10">
    <property type="entry name" value="Ribonuclease Inhibitor"/>
    <property type="match status" value="2"/>
</dbReference>
<dbReference type="OrthoDB" id="5279713at2759"/>
<evidence type="ECO:0000313" key="6">
    <source>
        <dbReference type="Proteomes" id="UP001153076"/>
    </source>
</evidence>
<feature type="compositionally biased region" description="Low complexity" evidence="2">
    <location>
        <begin position="641"/>
        <end position="660"/>
    </location>
</feature>
<evidence type="ECO:0000256" key="2">
    <source>
        <dbReference type="SAM" id="MobiDB-lite"/>
    </source>
</evidence>
<dbReference type="AlphaFoldDB" id="A0A9Q1JZC5"/>
<name>A0A9Q1JZC5_9CARY</name>
<feature type="domain" description="R13L1/DRL21-like LRR repeat region" evidence="4">
    <location>
        <begin position="453"/>
        <end position="531"/>
    </location>
</feature>
<evidence type="ECO:0000313" key="5">
    <source>
        <dbReference type="EMBL" id="KAJ8433910.1"/>
    </source>
</evidence>
<keyword evidence="6" id="KW-1185">Reference proteome</keyword>
<dbReference type="Proteomes" id="UP001153076">
    <property type="component" value="Unassembled WGS sequence"/>
</dbReference>
<dbReference type="PANTHER" id="PTHR47186:SF13">
    <property type="entry name" value="DISEASE RESISTANCE PROTEIN RGA3"/>
    <property type="match status" value="1"/>
</dbReference>
<organism evidence="5 6">
    <name type="scientific">Carnegiea gigantea</name>
    <dbReference type="NCBI Taxonomy" id="171969"/>
    <lineage>
        <taxon>Eukaryota</taxon>
        <taxon>Viridiplantae</taxon>
        <taxon>Streptophyta</taxon>
        <taxon>Embryophyta</taxon>
        <taxon>Tracheophyta</taxon>
        <taxon>Spermatophyta</taxon>
        <taxon>Magnoliopsida</taxon>
        <taxon>eudicotyledons</taxon>
        <taxon>Gunneridae</taxon>
        <taxon>Pentapetalae</taxon>
        <taxon>Caryophyllales</taxon>
        <taxon>Cactineae</taxon>
        <taxon>Cactaceae</taxon>
        <taxon>Cactoideae</taxon>
        <taxon>Echinocereeae</taxon>
        <taxon>Carnegiea</taxon>
    </lineage>
</organism>
<keyword evidence="1" id="KW-0677">Repeat</keyword>
<feature type="domain" description="Disease resistance R13L4/SHOC-2-like LRR" evidence="3">
    <location>
        <begin position="91"/>
        <end position="294"/>
    </location>
</feature>
<feature type="region of interest" description="Disordered" evidence="2">
    <location>
        <begin position="638"/>
        <end position="660"/>
    </location>
</feature>
<evidence type="ECO:0000259" key="4">
    <source>
        <dbReference type="Pfam" id="PF25019"/>
    </source>
</evidence>
<dbReference type="Pfam" id="PF23598">
    <property type="entry name" value="LRR_14"/>
    <property type="match status" value="1"/>
</dbReference>
<dbReference type="InterPro" id="IPR055414">
    <property type="entry name" value="LRR_R13L4/SHOC2-like"/>
</dbReference>
<evidence type="ECO:0000259" key="3">
    <source>
        <dbReference type="Pfam" id="PF23598"/>
    </source>
</evidence>
<reference evidence="5" key="1">
    <citation type="submission" date="2022-04" db="EMBL/GenBank/DDBJ databases">
        <title>Carnegiea gigantea Genome sequencing and assembly v2.</title>
        <authorList>
            <person name="Copetti D."/>
            <person name="Sanderson M.J."/>
            <person name="Burquez A."/>
            <person name="Wojciechowski M.F."/>
        </authorList>
    </citation>
    <scope>NUCLEOTIDE SEQUENCE</scope>
    <source>
        <strain evidence="5">SGP5-SGP5p</strain>
        <tissue evidence="5">Aerial part</tissue>
    </source>
</reference>
<dbReference type="InterPro" id="IPR032675">
    <property type="entry name" value="LRR_dom_sf"/>
</dbReference>
<evidence type="ECO:0000256" key="1">
    <source>
        <dbReference type="ARBA" id="ARBA00022737"/>
    </source>
</evidence>
<dbReference type="InterPro" id="IPR056789">
    <property type="entry name" value="LRR_R13L1-DRL21"/>
</dbReference>
<proteinExistence type="predicted"/>
<accession>A0A9Q1JZC5</accession>
<dbReference type="SUPFAM" id="SSF52058">
    <property type="entry name" value="L domain-like"/>
    <property type="match status" value="1"/>
</dbReference>
<comment type="caution">
    <text evidence="5">The sequence shown here is derived from an EMBL/GenBank/DDBJ whole genome shotgun (WGS) entry which is preliminary data.</text>
</comment>
<protein>
    <submittedName>
        <fullName evidence="5">Uncharacterized protein</fullName>
    </submittedName>
</protein>